<keyword evidence="1" id="KW-0175">Coiled coil</keyword>
<dbReference type="AlphaFoldDB" id="A0A2B7XMX5"/>
<evidence type="ECO:0000256" key="2">
    <source>
        <dbReference type="SAM" id="MobiDB-lite"/>
    </source>
</evidence>
<protein>
    <submittedName>
        <fullName evidence="3">Uncharacterized protein</fullName>
    </submittedName>
</protein>
<accession>A0A2B7XMX5</accession>
<keyword evidence="4" id="KW-1185">Reference proteome</keyword>
<evidence type="ECO:0000256" key="1">
    <source>
        <dbReference type="SAM" id="Coils"/>
    </source>
</evidence>
<sequence>MTDSVPSTPRSSESVRNLTKSSNYSAPGTPVYGGLSLEEAHDNYELPIRAPPTVLTPRNQRRPTTPSRSEEHRPLYRQTHRRSKTEAVSLPASPITRTKKQVDNAQHTRSASGLEDIDLESKPDQDARPNSARSGKLFGGWLQGESESPSDRPITVSTSPSQGTAVRNNRLSADLSQMAQAISIPGAKLHRRMTSSSPLKQVTSTNPFSFFTSKAQEPKSHDLPEPADDKFLNLDIGAALFPSGSHGPSSPDAVKTLQDNAEKLIRELQSAYKVRTFALHEALAEKTEQGEELEETRSRLQNIKSQLDGMAEKVLEQDKAMKKLAEELKFERQRRQEEAEYRQRSATLVQSSEHIGDEHSLEVISPKRHAKRSSGATFNSDSGFDSGDESTTESIFSRRNDTVYSPSIITRASGASSPDILSPRNTLPPVAQAHLPPSKPTASAPPQKQSTYDKVIKGISSGSFIGSSPFSFSKCSNCHGATASEAWNVVSILKEESKGLKTRISDLECAVEECITLVGG</sequence>
<feature type="compositionally biased region" description="Polar residues" evidence="2">
    <location>
        <begin position="374"/>
        <end position="383"/>
    </location>
</feature>
<dbReference type="EMBL" id="PDNA01000149">
    <property type="protein sequence ID" value="PGH10121.1"/>
    <property type="molecule type" value="Genomic_DNA"/>
</dbReference>
<feature type="compositionally biased region" description="Polar residues" evidence="2">
    <location>
        <begin position="56"/>
        <end position="67"/>
    </location>
</feature>
<comment type="caution">
    <text evidence="3">The sequence shown here is derived from an EMBL/GenBank/DDBJ whole genome shotgun (WGS) entry which is preliminary data.</text>
</comment>
<feature type="coiled-coil region" evidence="1">
    <location>
        <begin position="254"/>
        <end position="313"/>
    </location>
</feature>
<feature type="compositionally biased region" description="Polar residues" evidence="2">
    <location>
        <begin position="1"/>
        <end position="26"/>
    </location>
</feature>
<name>A0A2B7XMX5_POLH7</name>
<feature type="region of interest" description="Disordered" evidence="2">
    <location>
        <begin position="341"/>
        <end position="398"/>
    </location>
</feature>
<proteinExistence type="predicted"/>
<feature type="region of interest" description="Disordered" evidence="2">
    <location>
        <begin position="414"/>
        <end position="450"/>
    </location>
</feature>
<feature type="compositionally biased region" description="Polar residues" evidence="2">
    <location>
        <begin position="440"/>
        <end position="450"/>
    </location>
</feature>
<dbReference type="Proteomes" id="UP000224634">
    <property type="component" value="Unassembled WGS sequence"/>
</dbReference>
<dbReference type="OrthoDB" id="5377009at2759"/>
<evidence type="ECO:0000313" key="3">
    <source>
        <dbReference type="EMBL" id="PGH10121.1"/>
    </source>
</evidence>
<gene>
    <name evidence="3" type="ORF">AJ80_07571</name>
</gene>
<feature type="region of interest" description="Disordered" evidence="2">
    <location>
        <begin position="1"/>
        <end position="166"/>
    </location>
</feature>
<organism evidence="3 4">
    <name type="scientific">Polytolypa hystricis (strain UAMH7299)</name>
    <dbReference type="NCBI Taxonomy" id="1447883"/>
    <lineage>
        <taxon>Eukaryota</taxon>
        <taxon>Fungi</taxon>
        <taxon>Dikarya</taxon>
        <taxon>Ascomycota</taxon>
        <taxon>Pezizomycotina</taxon>
        <taxon>Eurotiomycetes</taxon>
        <taxon>Eurotiomycetidae</taxon>
        <taxon>Onygenales</taxon>
        <taxon>Onygenales incertae sedis</taxon>
        <taxon>Polytolypa</taxon>
    </lineage>
</organism>
<reference evidence="3 4" key="1">
    <citation type="submission" date="2017-10" db="EMBL/GenBank/DDBJ databases">
        <title>Comparative genomics in systemic dimorphic fungi from Ajellomycetaceae.</title>
        <authorList>
            <person name="Munoz J.F."/>
            <person name="Mcewen J.G."/>
            <person name="Clay O.K."/>
            <person name="Cuomo C.A."/>
        </authorList>
    </citation>
    <scope>NUCLEOTIDE SEQUENCE [LARGE SCALE GENOMIC DNA]</scope>
    <source>
        <strain evidence="3 4">UAMH7299</strain>
    </source>
</reference>
<evidence type="ECO:0000313" key="4">
    <source>
        <dbReference type="Proteomes" id="UP000224634"/>
    </source>
</evidence>
<feature type="compositionally biased region" description="Polar residues" evidence="2">
    <location>
        <begin position="155"/>
        <end position="166"/>
    </location>
</feature>